<comment type="subcellular location">
    <subcellularLocation>
        <location evidence="2">Cytoplasm</location>
    </subcellularLocation>
    <subcellularLocation>
        <location evidence="1">Endoplasmic reticulum</location>
    </subcellularLocation>
</comment>
<dbReference type="PANTHER" id="PTHR13266:SF1">
    <property type="entry name" value="PROTEASOME INHIBITOR PI31 SUBUNIT"/>
    <property type="match status" value="1"/>
</dbReference>
<dbReference type="InterPro" id="IPR045128">
    <property type="entry name" value="PI31-like"/>
</dbReference>
<gene>
    <name evidence="14" type="ORF">FGG08_003568</name>
</gene>
<feature type="region of interest" description="Disordered" evidence="11">
    <location>
        <begin position="109"/>
        <end position="131"/>
    </location>
</feature>
<evidence type="ECO:0000256" key="6">
    <source>
        <dbReference type="ARBA" id="ARBA00022553"/>
    </source>
</evidence>
<evidence type="ECO:0000259" key="13">
    <source>
        <dbReference type="Pfam" id="PF11566"/>
    </source>
</evidence>
<dbReference type="GO" id="GO:0005783">
    <property type="term" value="C:endoplasmic reticulum"/>
    <property type="evidence" value="ECO:0007669"/>
    <property type="project" value="UniProtKB-SubCell"/>
</dbReference>
<dbReference type="GO" id="GO:0000502">
    <property type="term" value="C:proteasome complex"/>
    <property type="evidence" value="ECO:0007669"/>
    <property type="project" value="UniProtKB-KW"/>
</dbReference>
<feature type="domain" description="PI31 proteasome regulator C-terminal" evidence="12">
    <location>
        <begin position="342"/>
        <end position="388"/>
    </location>
</feature>
<keyword evidence="4" id="KW-0488">Methylation</keyword>
<evidence type="ECO:0008006" key="16">
    <source>
        <dbReference type="Google" id="ProtNLM"/>
    </source>
</evidence>
<name>A0A9P8KXZ9_9PEZI</name>
<evidence type="ECO:0000256" key="3">
    <source>
        <dbReference type="ARBA" id="ARBA00006405"/>
    </source>
</evidence>
<evidence type="ECO:0000256" key="9">
    <source>
        <dbReference type="ARBA" id="ARBA00022990"/>
    </source>
</evidence>
<dbReference type="OrthoDB" id="68090at2759"/>
<dbReference type="GO" id="GO:0043161">
    <property type="term" value="P:proteasome-mediated ubiquitin-dependent protein catabolic process"/>
    <property type="evidence" value="ECO:0007669"/>
    <property type="project" value="InterPro"/>
</dbReference>
<organism evidence="14 15">
    <name type="scientific">Glutinoglossum americanum</name>
    <dbReference type="NCBI Taxonomy" id="1670608"/>
    <lineage>
        <taxon>Eukaryota</taxon>
        <taxon>Fungi</taxon>
        <taxon>Dikarya</taxon>
        <taxon>Ascomycota</taxon>
        <taxon>Pezizomycotina</taxon>
        <taxon>Geoglossomycetes</taxon>
        <taxon>Geoglossales</taxon>
        <taxon>Geoglossaceae</taxon>
        <taxon>Glutinoglossum</taxon>
    </lineage>
</organism>
<feature type="compositionally biased region" description="Pro residues" evidence="11">
    <location>
        <begin position="263"/>
        <end position="272"/>
    </location>
</feature>
<evidence type="ECO:0000256" key="10">
    <source>
        <dbReference type="ARBA" id="ARBA00024805"/>
    </source>
</evidence>
<comment type="function">
    <text evidence="10">Plays an important role in control of proteasome function. Inhibits the hydrolysis of protein and peptide substrates by the 20S proteasome. Also inhibits the activation of the proteasome by the proteasome regulatory proteins PA700 and PA28.</text>
</comment>
<evidence type="ECO:0000256" key="8">
    <source>
        <dbReference type="ARBA" id="ARBA00022942"/>
    </source>
</evidence>
<dbReference type="Pfam" id="PF11566">
    <property type="entry name" value="PI31_Prot_N"/>
    <property type="match status" value="1"/>
</dbReference>
<keyword evidence="7" id="KW-0256">Endoplasmic reticulum</keyword>
<feature type="compositionally biased region" description="Gly residues" evidence="11">
    <location>
        <begin position="359"/>
        <end position="371"/>
    </location>
</feature>
<evidence type="ECO:0000256" key="5">
    <source>
        <dbReference type="ARBA" id="ARBA00022490"/>
    </source>
</evidence>
<feature type="compositionally biased region" description="Gly residues" evidence="11">
    <location>
        <begin position="113"/>
        <end position="125"/>
    </location>
</feature>
<accession>A0A9P8KXZ9</accession>
<dbReference type="Gene3D" id="3.40.1000.30">
    <property type="match status" value="1"/>
</dbReference>
<evidence type="ECO:0000313" key="14">
    <source>
        <dbReference type="EMBL" id="KAH0542019.1"/>
    </source>
</evidence>
<feature type="region of interest" description="Disordered" evidence="11">
    <location>
        <begin position="239"/>
        <end position="392"/>
    </location>
</feature>
<comment type="caution">
    <text evidence="14">The sequence shown here is derived from an EMBL/GenBank/DDBJ whole genome shotgun (WGS) entry which is preliminary data.</text>
</comment>
<dbReference type="PANTHER" id="PTHR13266">
    <property type="entry name" value="PROTEASOME INHIBITOR"/>
    <property type="match status" value="1"/>
</dbReference>
<evidence type="ECO:0000256" key="7">
    <source>
        <dbReference type="ARBA" id="ARBA00022824"/>
    </source>
</evidence>
<dbReference type="InterPro" id="IPR021625">
    <property type="entry name" value="PI31_Prot_N"/>
</dbReference>
<feature type="region of interest" description="Disordered" evidence="11">
    <location>
        <begin position="1"/>
        <end position="35"/>
    </location>
</feature>
<evidence type="ECO:0000256" key="1">
    <source>
        <dbReference type="ARBA" id="ARBA00004240"/>
    </source>
</evidence>
<dbReference type="GO" id="GO:0070628">
    <property type="term" value="F:proteasome binding"/>
    <property type="evidence" value="ECO:0007669"/>
    <property type="project" value="InterPro"/>
</dbReference>
<evidence type="ECO:0000256" key="11">
    <source>
        <dbReference type="SAM" id="MobiDB-lite"/>
    </source>
</evidence>
<evidence type="ECO:0000256" key="2">
    <source>
        <dbReference type="ARBA" id="ARBA00004496"/>
    </source>
</evidence>
<keyword evidence="15" id="KW-1185">Reference proteome</keyword>
<comment type="similarity">
    <text evidence="3">Belongs to the proteasome inhibitor PI31 family.</text>
</comment>
<dbReference type="Pfam" id="PF08577">
    <property type="entry name" value="PI31_Prot_C"/>
    <property type="match status" value="1"/>
</dbReference>
<dbReference type="EMBL" id="JAGHQL010000063">
    <property type="protein sequence ID" value="KAH0542019.1"/>
    <property type="molecule type" value="Genomic_DNA"/>
</dbReference>
<keyword evidence="8" id="KW-0647">Proteasome</keyword>
<evidence type="ECO:0000313" key="15">
    <source>
        <dbReference type="Proteomes" id="UP000698800"/>
    </source>
</evidence>
<dbReference type="InterPro" id="IPR013886">
    <property type="entry name" value="PI31_Prot_C"/>
</dbReference>
<sequence>MQLYSNKPVPPTLPKNNNNDDDDDNDNKSSSPQQVRYGYDSTRHQIMASGNPLSPRSLARIMAASLPGDATAGVKNEYEAVALLSHACMVAVGFRLVGLGEEDEDRATVTTRAGGGSDGDSGRGQEGALLPASWNENSSSYAFRYRHDQSAMTYLLKTTRLGSKAVVLGMGVGDDKPVSFGVPVREFLDRGRFPVVGGEGMEERIREVFGGEEGKMGELVGGFKKAVIQRLVPGLRKEGYEEERGGSSSTAAAAAAATGSPPGRHPQPPPRAGQPDDPLRDESLLPAPARPHPFEDPLLDHPRHRPVPAGDFPPPGFEDEYEIGRPPRGYAPGFGGNHPLGIGERDLYPPGLGPRDPFGGVGGRTGGGGGMHPTFDDPLFGGRGGRQEYDPR</sequence>
<evidence type="ECO:0000256" key="4">
    <source>
        <dbReference type="ARBA" id="ARBA00022481"/>
    </source>
</evidence>
<feature type="domain" description="PI31 proteasome regulator N-terminal" evidence="13">
    <location>
        <begin position="72"/>
        <end position="238"/>
    </location>
</feature>
<keyword evidence="6" id="KW-0597">Phosphoprotein</keyword>
<feature type="compositionally biased region" description="Basic and acidic residues" evidence="11">
    <location>
        <begin position="292"/>
        <end position="301"/>
    </location>
</feature>
<evidence type="ECO:0000259" key="12">
    <source>
        <dbReference type="Pfam" id="PF08577"/>
    </source>
</evidence>
<keyword evidence="9" id="KW-0007">Acetylation</keyword>
<dbReference type="GO" id="GO:0004866">
    <property type="term" value="F:endopeptidase inhibitor activity"/>
    <property type="evidence" value="ECO:0007669"/>
    <property type="project" value="InterPro"/>
</dbReference>
<protein>
    <recommendedName>
        <fullName evidence="16">Proteasome inhibitor PI31 subunit</fullName>
    </recommendedName>
</protein>
<feature type="compositionally biased region" description="Low complexity" evidence="11">
    <location>
        <begin position="246"/>
        <end position="262"/>
    </location>
</feature>
<proteinExistence type="inferred from homology"/>
<dbReference type="AlphaFoldDB" id="A0A9P8KXZ9"/>
<keyword evidence="5" id="KW-0963">Cytoplasm</keyword>
<reference evidence="14" key="1">
    <citation type="submission" date="2021-03" db="EMBL/GenBank/DDBJ databases">
        <title>Comparative genomics and phylogenomic investigation of the class Geoglossomycetes provide insights into ecological specialization and systematics.</title>
        <authorList>
            <person name="Melie T."/>
            <person name="Pirro S."/>
            <person name="Miller A.N."/>
            <person name="Quandt A."/>
        </authorList>
    </citation>
    <scope>NUCLEOTIDE SEQUENCE</scope>
    <source>
        <strain evidence="14">GBOQ0MN5Z8</strain>
    </source>
</reference>
<dbReference type="Proteomes" id="UP000698800">
    <property type="component" value="Unassembled WGS sequence"/>
</dbReference>